<evidence type="ECO:0000313" key="3">
    <source>
        <dbReference type="Proteomes" id="UP000553963"/>
    </source>
</evidence>
<name>A0A840AMF2_9HYPH</name>
<dbReference type="EMBL" id="JACIDS010000002">
    <property type="protein sequence ID" value="MBB3930443.1"/>
    <property type="molecule type" value="Genomic_DNA"/>
</dbReference>
<feature type="signal peptide" evidence="1">
    <location>
        <begin position="1"/>
        <end position="27"/>
    </location>
</feature>
<dbReference type="Proteomes" id="UP000553963">
    <property type="component" value="Unassembled WGS sequence"/>
</dbReference>
<protein>
    <submittedName>
        <fullName evidence="2">Uncharacterized protein</fullName>
    </submittedName>
</protein>
<evidence type="ECO:0000256" key="1">
    <source>
        <dbReference type="SAM" id="SignalP"/>
    </source>
</evidence>
<sequence length="188" mass="19746">MRRLARNTLAALAFCGALASVPQFAAAAPNCTSDADYLVVEVPHKDDAGNSYIVRDKAAHPKAACSTKAAKGDYVIGGADDALYLLKLVGSTLLIDSGTGPDRELEIYDLKTRKLVYSGGYDSDTIAIDAAGASFWTPSGAEATAANCPDLAQIEKDGLTPVVDVKARFDFAGNTLEKSSETHCRATQ</sequence>
<feature type="chain" id="PRO_5032284426" evidence="1">
    <location>
        <begin position="28"/>
        <end position="188"/>
    </location>
</feature>
<dbReference type="AlphaFoldDB" id="A0A840AMF2"/>
<reference evidence="2 3" key="1">
    <citation type="submission" date="2020-08" db="EMBL/GenBank/DDBJ databases">
        <title>Genomic Encyclopedia of Type Strains, Phase IV (KMG-IV): sequencing the most valuable type-strain genomes for metagenomic binning, comparative biology and taxonomic classification.</title>
        <authorList>
            <person name="Goeker M."/>
        </authorList>
    </citation>
    <scope>NUCLEOTIDE SEQUENCE [LARGE SCALE GENOMIC DNA]</scope>
    <source>
        <strain evidence="2 3">DSM 25966</strain>
    </source>
</reference>
<accession>A0A840AMF2</accession>
<dbReference type="RefSeq" id="WP_183398101.1">
    <property type="nucleotide sequence ID" value="NZ_JACIDS010000002.1"/>
</dbReference>
<keyword evidence="1" id="KW-0732">Signal</keyword>
<organism evidence="2 3">
    <name type="scientific">Kaistia hirudinis</name>
    <dbReference type="NCBI Taxonomy" id="1293440"/>
    <lineage>
        <taxon>Bacteria</taxon>
        <taxon>Pseudomonadati</taxon>
        <taxon>Pseudomonadota</taxon>
        <taxon>Alphaproteobacteria</taxon>
        <taxon>Hyphomicrobiales</taxon>
        <taxon>Kaistiaceae</taxon>
        <taxon>Kaistia</taxon>
    </lineage>
</organism>
<gene>
    <name evidence="2" type="ORF">GGR25_001482</name>
</gene>
<proteinExistence type="predicted"/>
<comment type="caution">
    <text evidence="2">The sequence shown here is derived from an EMBL/GenBank/DDBJ whole genome shotgun (WGS) entry which is preliminary data.</text>
</comment>
<keyword evidence="3" id="KW-1185">Reference proteome</keyword>
<evidence type="ECO:0000313" key="2">
    <source>
        <dbReference type="EMBL" id="MBB3930443.1"/>
    </source>
</evidence>